<evidence type="ECO:0000313" key="2">
    <source>
        <dbReference type="Proteomes" id="UP000778262"/>
    </source>
</evidence>
<protein>
    <submittedName>
        <fullName evidence="1">Uncharacterized protein</fullName>
    </submittedName>
</protein>
<dbReference type="AlphaFoldDB" id="A0A9Q4T3M9"/>
<comment type="caution">
    <text evidence="1">The sequence shown here is derived from an EMBL/GenBank/DDBJ whole genome shotgun (WGS) entry which is preliminary data.</text>
</comment>
<dbReference type="RefSeq" id="WP_133051787.1">
    <property type="nucleotide sequence ID" value="NZ_RPBY01000001.1"/>
</dbReference>
<reference evidence="1" key="1">
    <citation type="submission" date="2018-11" db="EMBL/GenBank/DDBJ databases">
        <title>Genomics analysis of Putative Virulence Factors on Adhesion and Cytotoxicity for Cronobacter spp.</title>
        <authorList>
            <person name="Cui J."/>
        </authorList>
    </citation>
    <scope>NUCLEOTIDE SEQUENCE</scope>
    <source>
        <strain evidence="1">SD69</strain>
    </source>
</reference>
<evidence type="ECO:0000313" key="1">
    <source>
        <dbReference type="EMBL" id="NCH86242.1"/>
    </source>
</evidence>
<dbReference type="Proteomes" id="UP000778262">
    <property type="component" value="Unassembled WGS sequence"/>
</dbReference>
<organism evidence="1 2">
    <name type="scientific">Cronobacter dublinensis</name>
    <dbReference type="NCBI Taxonomy" id="413497"/>
    <lineage>
        <taxon>Bacteria</taxon>
        <taxon>Pseudomonadati</taxon>
        <taxon>Pseudomonadota</taxon>
        <taxon>Gammaproteobacteria</taxon>
        <taxon>Enterobacterales</taxon>
        <taxon>Enterobacteriaceae</taxon>
        <taxon>Cronobacter</taxon>
    </lineage>
</organism>
<dbReference type="EMBL" id="RPBY01000001">
    <property type="protein sequence ID" value="NCH86242.1"/>
    <property type="molecule type" value="Genomic_DNA"/>
</dbReference>
<proteinExistence type="predicted"/>
<gene>
    <name evidence="1" type="ORF">EHJ13_02030</name>
</gene>
<accession>A0A9Q4T3M9</accession>
<name>A0A9Q4T3M9_9ENTR</name>
<sequence length="88" mass="10154">MKVVNLELPESGLVVIDCENKKIITAISPQKLSSVKNKSPLRVLLTRESYNDWRHMFLRKNEFVCSLKSLTDIISMAAKQDDSNFWLK</sequence>